<protein>
    <submittedName>
        <fullName evidence="1">Uncharacterized protein</fullName>
    </submittedName>
</protein>
<accession>X1FLV0</accession>
<sequence length="76" mass="8324">MAMALDYLIPDPRTHIDKLTGFEVGKVTSFKKLAVKTGAFLKYGGYGRKLGYKPRPLRTPKITLIGGVKADVTVTI</sequence>
<dbReference type="EMBL" id="BARU01007855">
    <property type="protein sequence ID" value="GAH33460.1"/>
    <property type="molecule type" value="Genomic_DNA"/>
</dbReference>
<comment type="caution">
    <text evidence="1">The sequence shown here is derived from an EMBL/GenBank/DDBJ whole genome shotgun (WGS) entry which is preliminary data.</text>
</comment>
<evidence type="ECO:0000313" key="1">
    <source>
        <dbReference type="EMBL" id="GAH33460.1"/>
    </source>
</evidence>
<reference evidence="1" key="1">
    <citation type="journal article" date="2014" name="Front. Microbiol.">
        <title>High frequency of phylogenetically diverse reductive dehalogenase-homologous genes in deep subseafloor sedimentary metagenomes.</title>
        <authorList>
            <person name="Kawai M."/>
            <person name="Futagami T."/>
            <person name="Toyoda A."/>
            <person name="Takaki Y."/>
            <person name="Nishi S."/>
            <person name="Hori S."/>
            <person name="Arai W."/>
            <person name="Tsubouchi T."/>
            <person name="Morono Y."/>
            <person name="Uchiyama I."/>
            <person name="Ito T."/>
            <person name="Fujiyama A."/>
            <person name="Inagaki F."/>
            <person name="Takami H."/>
        </authorList>
    </citation>
    <scope>NUCLEOTIDE SEQUENCE</scope>
    <source>
        <strain evidence="1">Expedition CK06-06</strain>
    </source>
</reference>
<name>X1FLV0_9ZZZZ</name>
<gene>
    <name evidence="1" type="ORF">S03H2_15445</name>
</gene>
<proteinExistence type="predicted"/>
<organism evidence="1">
    <name type="scientific">marine sediment metagenome</name>
    <dbReference type="NCBI Taxonomy" id="412755"/>
    <lineage>
        <taxon>unclassified sequences</taxon>
        <taxon>metagenomes</taxon>
        <taxon>ecological metagenomes</taxon>
    </lineage>
</organism>
<dbReference type="AlphaFoldDB" id="X1FLV0"/>